<protein>
    <recommendedName>
        <fullName evidence="4">Ankyrin repeat domain-containing protein</fullName>
    </recommendedName>
</protein>
<dbReference type="EMBL" id="DAATVP010000028">
    <property type="protein sequence ID" value="HAF0301441.1"/>
    <property type="molecule type" value="Genomic_DNA"/>
</dbReference>
<organism evidence="3">
    <name type="scientific">Salmonella infantis</name>
    <dbReference type="NCBI Taxonomy" id="595"/>
    <lineage>
        <taxon>Bacteria</taxon>
        <taxon>Pseudomonadati</taxon>
        <taxon>Pseudomonadota</taxon>
        <taxon>Gammaproteobacteria</taxon>
        <taxon>Enterobacterales</taxon>
        <taxon>Enterobacteriaceae</taxon>
        <taxon>Salmonella</taxon>
    </lineage>
</organism>
<dbReference type="Pfam" id="PF12796">
    <property type="entry name" value="Ank_2"/>
    <property type="match status" value="1"/>
</dbReference>
<sequence>MNSELVKEFSDSDINTMKLYLSDPKFNINTVDSKGRNALFYVNAKKTQFLIDSGIEKDHQDNTGKTALFFSDYLKTVALIDSGVDVNICDNEGETALFHKPYEIAQAMIISGANVNKQNNKGRTALFSCDAKTVDILIEYGADINQLDLKSKNALYYSLFYKTEDRNNKIKKLLEYNIDHYGLDELLSRENRQYIEELQIMRSKETILNNLTDIKLSESKKHNRL</sequence>
<comment type="caution">
    <text evidence="3">The sequence shown here is derived from an EMBL/GenBank/DDBJ whole genome shotgun (WGS) entry which is preliminary data.</text>
</comment>
<reference evidence="3" key="1">
    <citation type="journal article" date="2018" name="Genome Biol.">
        <title>SKESA: strategic k-mer extension for scrupulous assemblies.</title>
        <authorList>
            <person name="Souvorov A."/>
            <person name="Agarwala R."/>
            <person name="Lipman D.J."/>
        </authorList>
    </citation>
    <scope>NUCLEOTIDE SEQUENCE</scope>
    <source>
        <strain evidence="3">09051564_33_guinea_fowl_Incl1_ESC-S_2009</strain>
    </source>
</reference>
<evidence type="ECO:0000256" key="2">
    <source>
        <dbReference type="ARBA" id="ARBA00023043"/>
    </source>
</evidence>
<dbReference type="InterPro" id="IPR036770">
    <property type="entry name" value="Ankyrin_rpt-contain_sf"/>
</dbReference>
<reference evidence="3" key="2">
    <citation type="submission" date="2018-07" db="EMBL/GenBank/DDBJ databases">
        <authorList>
            <consortium name="NCBI Pathogen Detection Project"/>
        </authorList>
    </citation>
    <scope>NUCLEOTIDE SEQUENCE</scope>
    <source>
        <strain evidence="3">09051564_33_guinea_fowl_Incl1_ESC-S_2009</strain>
    </source>
</reference>
<evidence type="ECO:0000313" key="3">
    <source>
        <dbReference type="EMBL" id="HAF0301441.1"/>
    </source>
</evidence>
<keyword evidence="1" id="KW-0677">Repeat</keyword>
<accession>A0A603JU30</accession>
<evidence type="ECO:0008006" key="4">
    <source>
        <dbReference type="Google" id="ProtNLM"/>
    </source>
</evidence>
<gene>
    <name evidence="3" type="ORF">G9W72_004587</name>
</gene>
<dbReference type="GO" id="GO:0003723">
    <property type="term" value="F:RNA binding"/>
    <property type="evidence" value="ECO:0007669"/>
    <property type="project" value="TreeGrafter"/>
</dbReference>
<dbReference type="Gene3D" id="1.25.40.20">
    <property type="entry name" value="Ankyrin repeat-containing domain"/>
    <property type="match status" value="2"/>
</dbReference>
<dbReference type="InterPro" id="IPR002110">
    <property type="entry name" value="Ankyrin_rpt"/>
</dbReference>
<dbReference type="GO" id="GO:0004540">
    <property type="term" value="F:RNA nuclease activity"/>
    <property type="evidence" value="ECO:0007669"/>
    <property type="project" value="TreeGrafter"/>
</dbReference>
<keyword evidence="2" id="KW-0040">ANK repeat</keyword>
<dbReference type="SUPFAM" id="SSF48403">
    <property type="entry name" value="Ankyrin repeat"/>
    <property type="match status" value="1"/>
</dbReference>
<dbReference type="GO" id="GO:0006396">
    <property type="term" value="P:RNA processing"/>
    <property type="evidence" value="ECO:0007669"/>
    <property type="project" value="TreeGrafter"/>
</dbReference>
<evidence type="ECO:0000256" key="1">
    <source>
        <dbReference type="ARBA" id="ARBA00022737"/>
    </source>
</evidence>
<dbReference type="AlphaFoldDB" id="A0A603JU30"/>
<dbReference type="PANTHER" id="PTHR24141">
    <property type="entry name" value="2-5A-DEPENDENT RIBONUCLEASE"/>
    <property type="match status" value="1"/>
</dbReference>
<proteinExistence type="predicted"/>
<name>A0A603JU30_SALIN</name>
<dbReference type="PANTHER" id="PTHR24141:SF1">
    <property type="entry name" value="2-5A-DEPENDENT RIBONUCLEASE"/>
    <property type="match status" value="1"/>
</dbReference>